<dbReference type="InterPro" id="IPR055346">
    <property type="entry name" value="Fe-S_cluster_assembly_SufBD"/>
</dbReference>
<comment type="caution">
    <text evidence="2">The sequence shown here is derived from an EMBL/GenBank/DDBJ whole genome shotgun (WGS) entry which is preliminary data.</text>
</comment>
<dbReference type="AlphaFoldDB" id="A0A1F6CVU6"/>
<dbReference type="EMBL" id="MFKT01000020">
    <property type="protein sequence ID" value="OGG52992.1"/>
    <property type="molecule type" value="Genomic_DNA"/>
</dbReference>
<dbReference type="SUPFAM" id="SSF101960">
    <property type="entry name" value="Stabilizer of iron transporter SufD"/>
    <property type="match status" value="1"/>
</dbReference>
<evidence type="ECO:0000259" key="1">
    <source>
        <dbReference type="Pfam" id="PF01458"/>
    </source>
</evidence>
<evidence type="ECO:0000313" key="2">
    <source>
        <dbReference type="EMBL" id="OGG52992.1"/>
    </source>
</evidence>
<accession>A0A1F6CVU6</accession>
<gene>
    <name evidence="2" type="ORF">A2851_02930</name>
</gene>
<dbReference type="InterPro" id="IPR000825">
    <property type="entry name" value="SUF_FeS_clus_asmbl_SufBD_core"/>
</dbReference>
<dbReference type="InterPro" id="IPR037284">
    <property type="entry name" value="SUF_FeS_clus_asmbl_SufBD_sf"/>
</dbReference>
<dbReference type="Proteomes" id="UP000176863">
    <property type="component" value="Unassembled WGS sequence"/>
</dbReference>
<dbReference type="PANTHER" id="PTHR43575">
    <property type="entry name" value="PROTEIN ABCI7, CHLOROPLASTIC"/>
    <property type="match status" value="1"/>
</dbReference>
<sequence length="188" mass="20687">MEQVTVHVKEGEMKIIPIVWFGESDRKLSARVVLDKPDSSVKVLCIFFGKQHSLHVETEVVHIARNTFSRTLVKGVLDGTATANYEGRVVIQKGAKNADADLNEHAILLSPTARAHAIPRLEVLENEVKAGHGATVGKVGEEELFYLATRGLPREEAKRIIVRGFLGSFVDEFPPKEAAEIRVALANI</sequence>
<dbReference type="Pfam" id="PF01458">
    <property type="entry name" value="SUFBD_core"/>
    <property type="match status" value="1"/>
</dbReference>
<protein>
    <recommendedName>
        <fullName evidence="1">SUF system FeS cluster assembly SufBD core domain-containing protein</fullName>
    </recommendedName>
</protein>
<dbReference type="STRING" id="1798480.A2851_02930"/>
<name>A0A1F6CVU6_9BACT</name>
<proteinExistence type="predicted"/>
<organism evidence="2 3">
    <name type="scientific">Candidatus Kaiserbacteria bacterium RIFCSPHIGHO2_01_FULL_53_29</name>
    <dbReference type="NCBI Taxonomy" id="1798480"/>
    <lineage>
        <taxon>Bacteria</taxon>
        <taxon>Candidatus Kaiseribacteriota</taxon>
    </lineage>
</organism>
<dbReference type="GO" id="GO:0016226">
    <property type="term" value="P:iron-sulfur cluster assembly"/>
    <property type="evidence" value="ECO:0007669"/>
    <property type="project" value="InterPro"/>
</dbReference>
<evidence type="ECO:0000313" key="3">
    <source>
        <dbReference type="Proteomes" id="UP000176863"/>
    </source>
</evidence>
<dbReference type="PANTHER" id="PTHR43575:SF1">
    <property type="entry name" value="PROTEIN ABCI7, CHLOROPLASTIC"/>
    <property type="match status" value="1"/>
</dbReference>
<reference evidence="2 3" key="1">
    <citation type="journal article" date="2016" name="Nat. Commun.">
        <title>Thousands of microbial genomes shed light on interconnected biogeochemical processes in an aquifer system.</title>
        <authorList>
            <person name="Anantharaman K."/>
            <person name="Brown C.T."/>
            <person name="Hug L.A."/>
            <person name="Sharon I."/>
            <person name="Castelle C.J."/>
            <person name="Probst A.J."/>
            <person name="Thomas B.C."/>
            <person name="Singh A."/>
            <person name="Wilkins M.J."/>
            <person name="Karaoz U."/>
            <person name="Brodie E.L."/>
            <person name="Williams K.H."/>
            <person name="Hubbard S.S."/>
            <person name="Banfield J.F."/>
        </authorList>
    </citation>
    <scope>NUCLEOTIDE SEQUENCE [LARGE SCALE GENOMIC DNA]</scope>
</reference>
<feature type="domain" description="SUF system FeS cluster assembly SufBD core" evidence="1">
    <location>
        <begin position="22"/>
        <end position="165"/>
    </location>
</feature>